<proteinExistence type="predicted"/>
<sequence length="257" mass="28196">MKKRLLLAVFITLFSLSSAQAYYISFDQTGSGNDANLVDMDIWSLTGWSEFNSDAGEVGDIFTYQDILTGAFTEDFTLEIDQGQDSALPSATGTFDFTTLYADVHLEGTYYNDQNIQFSLGTIQIYSDISGVIGDYDGADIDVATLSLTSALTSSLSGSLLAENDLAMLVDLAFKFDTVNDLFWGSDEEYLADKGWLLSMVAGRIDQNNLWVVGDDYLVEWNSPDFEAKFDVVPEPGTYLLLGIGIAGLALSRRRKS</sequence>
<keyword evidence="4" id="KW-1185">Reference proteome</keyword>
<reference evidence="3" key="2">
    <citation type="submission" date="2006-05" db="EMBL/GenBank/DDBJ databases">
        <title>Sequencing of the draft genome and assembly of Desulfuromonas acetoxidans DSM 684.</title>
        <authorList>
            <consortium name="US DOE Joint Genome Institute (JGI-PGF)"/>
            <person name="Copeland A."/>
            <person name="Lucas S."/>
            <person name="Lapidus A."/>
            <person name="Barry K."/>
            <person name="Detter J.C."/>
            <person name="Glavina del Rio T."/>
            <person name="Hammon N."/>
            <person name="Israni S."/>
            <person name="Dalin E."/>
            <person name="Tice H."/>
            <person name="Bruce D."/>
            <person name="Pitluck S."/>
            <person name="Richardson P."/>
        </authorList>
    </citation>
    <scope>NUCLEOTIDE SEQUENCE [LARGE SCALE GENOMIC DNA]</scope>
    <source>
        <strain evidence="3">DSM 684</strain>
    </source>
</reference>
<evidence type="ECO:0000313" key="4">
    <source>
        <dbReference type="Proteomes" id="UP000005695"/>
    </source>
</evidence>
<dbReference type="InterPro" id="IPR013424">
    <property type="entry name" value="Ice-binding_C"/>
</dbReference>
<feature type="domain" description="Ice-binding protein C-terminal" evidence="2">
    <location>
        <begin position="233"/>
        <end position="254"/>
    </location>
</feature>
<protein>
    <recommendedName>
        <fullName evidence="2">Ice-binding protein C-terminal domain-containing protein</fullName>
    </recommendedName>
</protein>
<evidence type="ECO:0000259" key="2">
    <source>
        <dbReference type="Pfam" id="PF07589"/>
    </source>
</evidence>
<gene>
    <name evidence="3" type="ORF">Dace_3183</name>
</gene>
<dbReference type="NCBIfam" id="NF033554">
    <property type="entry name" value="floc_PepA"/>
    <property type="match status" value="1"/>
</dbReference>
<dbReference type="Proteomes" id="UP000005695">
    <property type="component" value="Unassembled WGS sequence"/>
</dbReference>
<name>Q1K3Y6_DESA6</name>
<evidence type="ECO:0000313" key="3">
    <source>
        <dbReference type="EMBL" id="EAT17317.1"/>
    </source>
</evidence>
<dbReference type="RefSeq" id="WP_005997596.1">
    <property type="nucleotide sequence ID" value="NZ_AAEW02000001.1"/>
</dbReference>
<comment type="caution">
    <text evidence="3">The sequence shown here is derived from an EMBL/GenBank/DDBJ whole genome shotgun (WGS) entry which is preliminary data.</text>
</comment>
<organism evidence="3 4">
    <name type="scientific">Desulfuromonas acetoxidans (strain DSM 684 / 11070)</name>
    <dbReference type="NCBI Taxonomy" id="281689"/>
    <lineage>
        <taxon>Bacteria</taxon>
        <taxon>Pseudomonadati</taxon>
        <taxon>Thermodesulfobacteriota</taxon>
        <taxon>Desulfuromonadia</taxon>
        <taxon>Desulfuromonadales</taxon>
        <taxon>Desulfuromonadaceae</taxon>
        <taxon>Desulfuromonas</taxon>
    </lineage>
</organism>
<feature type="signal peptide" evidence="1">
    <location>
        <begin position="1"/>
        <end position="21"/>
    </location>
</feature>
<dbReference type="Pfam" id="PF07589">
    <property type="entry name" value="PEP-CTERM"/>
    <property type="match status" value="1"/>
</dbReference>
<dbReference type="NCBIfam" id="TIGR02595">
    <property type="entry name" value="PEP_CTERM"/>
    <property type="match status" value="1"/>
</dbReference>
<feature type="chain" id="PRO_5004192462" description="Ice-binding protein C-terminal domain-containing protein" evidence="1">
    <location>
        <begin position="22"/>
        <end position="257"/>
    </location>
</feature>
<accession>Q1K3Y6</accession>
<dbReference type="AlphaFoldDB" id="Q1K3Y6"/>
<dbReference type="EMBL" id="AAEW02000001">
    <property type="protein sequence ID" value="EAT17317.1"/>
    <property type="molecule type" value="Genomic_DNA"/>
</dbReference>
<reference evidence="3" key="1">
    <citation type="submission" date="2006-05" db="EMBL/GenBank/DDBJ databases">
        <title>Annotation of the draft genome assembly of Desulfuromonas acetoxidans DSM 684.</title>
        <authorList>
            <consortium name="US DOE Joint Genome Institute (JGI-ORNL)"/>
            <person name="Larimer F."/>
            <person name="Land M."/>
            <person name="Hauser L."/>
        </authorList>
    </citation>
    <scope>NUCLEOTIDE SEQUENCE [LARGE SCALE GENOMIC DNA]</scope>
    <source>
        <strain evidence="3">DSM 684</strain>
    </source>
</reference>
<evidence type="ECO:0000256" key="1">
    <source>
        <dbReference type="SAM" id="SignalP"/>
    </source>
</evidence>
<keyword evidence="1" id="KW-0732">Signal</keyword>